<accession>A0A504X905</accession>
<evidence type="ECO:0000256" key="1">
    <source>
        <dbReference type="SAM" id="Coils"/>
    </source>
</evidence>
<feature type="coiled-coil region" evidence="1">
    <location>
        <begin position="265"/>
        <end position="306"/>
    </location>
</feature>
<feature type="compositionally biased region" description="Basic and acidic residues" evidence="2">
    <location>
        <begin position="172"/>
        <end position="189"/>
    </location>
</feature>
<dbReference type="AlphaFoldDB" id="A0A504X905"/>
<dbReference type="Proteomes" id="UP000318821">
    <property type="component" value="Unassembled WGS sequence"/>
</dbReference>
<dbReference type="VEuPathDB" id="TriTrypDB:LdBPK_240520.1"/>
<comment type="caution">
    <text evidence="3">The sequence shown here is derived from an EMBL/GenBank/DDBJ whole genome shotgun (WGS) entry which is preliminary data.</text>
</comment>
<dbReference type="VEuPathDB" id="TriTrypDB:LdCL_240009900"/>
<evidence type="ECO:0000313" key="3">
    <source>
        <dbReference type="EMBL" id="TPP44863.1"/>
    </source>
</evidence>
<dbReference type="VEuPathDB" id="TriTrypDB:LdCL_240010000"/>
<feature type="region of interest" description="Disordered" evidence="2">
    <location>
        <begin position="799"/>
        <end position="821"/>
    </location>
</feature>
<name>A0A504X905_LEIDO</name>
<dbReference type="VEuPathDB" id="TriTrypDB:LDHU3_24.0630"/>
<evidence type="ECO:0000313" key="4">
    <source>
        <dbReference type="Proteomes" id="UP000318821"/>
    </source>
</evidence>
<feature type="coiled-coil region" evidence="1">
    <location>
        <begin position="746"/>
        <end position="787"/>
    </location>
</feature>
<gene>
    <name evidence="3" type="ORF">CGC20_11705</name>
</gene>
<feature type="region of interest" description="Disordered" evidence="2">
    <location>
        <begin position="125"/>
        <end position="196"/>
    </location>
</feature>
<evidence type="ECO:0000256" key="2">
    <source>
        <dbReference type="SAM" id="MobiDB-lite"/>
    </source>
</evidence>
<feature type="compositionally biased region" description="Gly residues" evidence="2">
    <location>
        <begin position="46"/>
        <end position="56"/>
    </location>
</feature>
<dbReference type="VEuPathDB" id="TriTrypDB:LdBPK_240510.1"/>
<reference evidence="4" key="1">
    <citation type="submission" date="2019-02" db="EMBL/GenBank/DDBJ databases">
        <title>FDA dAtabase for Regulatory Grade micrObial Sequences (FDA-ARGOS): Supporting development and validation of Infectious Disease Dx tests.</title>
        <authorList>
            <person name="Duncan R."/>
            <person name="Fisher C."/>
            <person name="Tallon L."/>
            <person name="Sadzewicz L."/>
            <person name="Sengamalay N."/>
            <person name="Ott S."/>
            <person name="Godinez A."/>
            <person name="Nagaraj S."/>
            <person name="Vavikolanu K."/>
            <person name="Vyas G."/>
            <person name="Nadendla S."/>
            <person name="Aluvathingal J."/>
            <person name="Sichtig H."/>
        </authorList>
    </citation>
    <scope>NUCLEOTIDE SEQUENCE [LARGE SCALE GENOMIC DNA]</scope>
    <source>
        <strain evidence="4">FDAARGOS_360</strain>
    </source>
</reference>
<organism evidence="3 4">
    <name type="scientific">Leishmania donovani</name>
    <dbReference type="NCBI Taxonomy" id="5661"/>
    <lineage>
        <taxon>Eukaryota</taxon>
        <taxon>Discoba</taxon>
        <taxon>Euglenozoa</taxon>
        <taxon>Kinetoplastea</taxon>
        <taxon>Metakinetoplastina</taxon>
        <taxon>Trypanosomatida</taxon>
        <taxon>Trypanosomatidae</taxon>
        <taxon>Leishmaniinae</taxon>
        <taxon>Leishmania</taxon>
    </lineage>
</organism>
<feature type="region of interest" description="Disordered" evidence="2">
    <location>
        <begin position="38"/>
        <end position="65"/>
    </location>
</feature>
<proteinExistence type="predicted"/>
<keyword evidence="1" id="KW-0175">Coiled coil</keyword>
<feature type="coiled-coil region" evidence="1">
    <location>
        <begin position="643"/>
        <end position="670"/>
    </location>
</feature>
<sequence length="986" mass="105926">MDKAKTLEMLRGMKFMQRKEEAKRRAAFEVAQRDEIERQLLHSGTGSSGASGGVSDGGSSALRDRGCDGPFRATVLYDDSFPTHAYSLSRRSFTKTLGGGDAIPIAAGLGDRDAHLEGGAVESRMSLKDVSEAPTSADAAMDDGDVASGEEVADLWGGEGAEGEVNDPTAASDRRHQGGEKTGARRGDRNQNACSDGRFIVKPIRSKRAMEQQAQLTDAARQQQQQQCSTGTAAITRGINEEAFDSVRQAAVVMFKQRTKDLTRLTQVETQCQAIEAELRQAQTCVTQLMAQQASLEALVEEEQQRTRQRESRLQELHSSLLQLDEEQQTSGKLQRSAEAAIGAATAFIRTFTNADGRLFQLLTMASARTAGRSALELQRLLADVQQALVAAEAHRQGLMCLPSFSLTAEASASGDLRYTAPPSSTAVVSADASTTGVLHALREWADKMDWAQHRELADVVQIMQQLVAWLSAGGSAQEEAQQAVAGGRAPYEWGLPWPPLPPFTEEAVTEHHWFGSLSLPSTIFQADIHGGGSAEVAAEDKGTRATLPLEECAVDVDDNVVPSSEVVQLVVQQNLLAPLQAISTYNAHLAAVCAQKHLQLPEDASSLAASLTATKQRWIFFHEAWQQWREEVLKTQAAAEAATAAATELDAAQAALRVLQRNCEEQSHNCASRKKEVASLKETEISHYAAAWSRGVCASQAQRDSFRAVSDAIVSLTKEASALATALHGDSEHHAHETHARDVALAEQQEQLTATRQRVAVAKTRAAALEAECAEAQRVQQLVRDQFDELLSCATRRLQPPPGAAGSNDDGENINEAAPRDLGELPVARCAASVAQKLLRSATACSPAHAAWTERLVELASEVHDVAAGDSNGSLLISSVSQLFANLMDRCGGGQAAGSESGSEPTLDAAAVRLAIQDTVAGLRLPSDLFLDVVDAELMAQVPYLRTWRSAEQAIRASVDEHRVFMCDATAEISILRSELATAEE</sequence>
<dbReference type="VEuPathDB" id="TriTrypDB:LDHU3_24.0620"/>
<dbReference type="EMBL" id="RHLD01000021">
    <property type="protein sequence ID" value="TPP44863.1"/>
    <property type="molecule type" value="Genomic_DNA"/>
</dbReference>
<protein>
    <submittedName>
        <fullName evidence="3">Uncharacterized protein</fullName>
    </submittedName>
</protein>